<comment type="caution">
    <text evidence="6">The sequence shown here is derived from an EMBL/GenBank/DDBJ whole genome shotgun (WGS) entry which is preliminary data.</text>
</comment>
<organism evidence="6 7">
    <name type="scientific">Astrephomene gubernaculifera</name>
    <dbReference type="NCBI Taxonomy" id="47775"/>
    <lineage>
        <taxon>Eukaryota</taxon>
        <taxon>Viridiplantae</taxon>
        <taxon>Chlorophyta</taxon>
        <taxon>core chlorophytes</taxon>
        <taxon>Chlorophyceae</taxon>
        <taxon>CS clade</taxon>
        <taxon>Chlamydomonadales</taxon>
        <taxon>Astrephomenaceae</taxon>
        <taxon>Astrephomene</taxon>
    </lineage>
</organism>
<evidence type="ECO:0000256" key="5">
    <source>
        <dbReference type="SAM" id="MobiDB-lite"/>
    </source>
</evidence>
<dbReference type="PROSITE" id="PS51476">
    <property type="entry name" value="PROTEASOME_BETA_2"/>
    <property type="match status" value="1"/>
</dbReference>
<evidence type="ECO:0000313" key="6">
    <source>
        <dbReference type="EMBL" id="GFR44366.1"/>
    </source>
</evidence>
<dbReference type="SUPFAM" id="SSF56235">
    <property type="entry name" value="N-terminal nucleophile aminohydrolases (Ntn hydrolases)"/>
    <property type="match status" value="1"/>
</dbReference>
<evidence type="ECO:0000256" key="2">
    <source>
        <dbReference type="ARBA" id="ARBA00022670"/>
    </source>
</evidence>
<dbReference type="InterPro" id="IPR001353">
    <property type="entry name" value="Proteasome_sua/b"/>
</dbReference>
<protein>
    <submittedName>
        <fullName evidence="6">Uncharacterized protein</fullName>
    </submittedName>
</protein>
<evidence type="ECO:0000256" key="1">
    <source>
        <dbReference type="ARBA" id="ARBA00006053"/>
    </source>
</evidence>
<evidence type="ECO:0000313" key="7">
    <source>
        <dbReference type="Proteomes" id="UP001054857"/>
    </source>
</evidence>
<dbReference type="EMBL" id="BMAR01000007">
    <property type="protein sequence ID" value="GFR44366.1"/>
    <property type="molecule type" value="Genomic_DNA"/>
</dbReference>
<dbReference type="AlphaFoldDB" id="A0AAD3DM43"/>
<dbReference type="GO" id="GO:0005839">
    <property type="term" value="C:proteasome core complex"/>
    <property type="evidence" value="ECO:0007669"/>
    <property type="project" value="InterPro"/>
</dbReference>
<dbReference type="NCBIfam" id="TIGR03692">
    <property type="entry name" value="ATP_dep_HslV"/>
    <property type="match status" value="1"/>
</dbReference>
<proteinExistence type="inferred from homology"/>
<keyword evidence="2" id="KW-0645">Protease</keyword>
<dbReference type="GO" id="GO:0004298">
    <property type="term" value="F:threonine-type endopeptidase activity"/>
    <property type="evidence" value="ECO:0007669"/>
    <property type="project" value="UniProtKB-KW"/>
</dbReference>
<keyword evidence="4" id="KW-0378">Hydrolase</keyword>
<evidence type="ECO:0000256" key="3">
    <source>
        <dbReference type="ARBA" id="ARBA00022698"/>
    </source>
</evidence>
<feature type="compositionally biased region" description="Low complexity" evidence="5">
    <location>
        <begin position="230"/>
        <end position="251"/>
    </location>
</feature>
<comment type="similarity">
    <text evidence="1">Belongs to the peptidase T1B family. HslV subfamily.</text>
</comment>
<sequence>MLAGVAALRRAAQNGEALLAATCATRTALWGNIGHASRSSSTSSRPDVHATTILCVRKDNMVVMIGDGQVSVGSICVKPNVRKVRRIGEGVVAGFAGSAADGLSLLERLEMKLEEHPGQLLRAAVELAKQWRQDKALRFLQAELLVADASTTLTVSGNGDVLEPHDGVMAVGSGGNYALAAARALIDVPGMDALTIGKKSMTIAADMCIYTNHHFTIETISLPPPEGTPAAAGAEGGSSSEGSASSSSDSSGGAGYP</sequence>
<dbReference type="InterPro" id="IPR022281">
    <property type="entry name" value="ATP-dep_Prtase_HsIV_su"/>
</dbReference>
<dbReference type="Gene3D" id="3.60.20.10">
    <property type="entry name" value="Glutamine Phosphoribosylpyrophosphate, subunit 1, domain 1"/>
    <property type="match status" value="1"/>
</dbReference>
<name>A0AAD3DM43_9CHLO</name>
<feature type="region of interest" description="Disordered" evidence="5">
    <location>
        <begin position="220"/>
        <end position="257"/>
    </location>
</feature>
<accession>A0AAD3DM43</accession>
<dbReference type="InterPro" id="IPR029055">
    <property type="entry name" value="Ntn_hydrolases_N"/>
</dbReference>
<dbReference type="InterPro" id="IPR023333">
    <property type="entry name" value="Proteasome_suB-type"/>
</dbReference>
<dbReference type="GO" id="GO:0009376">
    <property type="term" value="C:HslUV protease complex"/>
    <property type="evidence" value="ECO:0007669"/>
    <property type="project" value="InterPro"/>
</dbReference>
<keyword evidence="7" id="KW-1185">Reference proteome</keyword>
<gene>
    <name evidence="6" type="ORF">Agub_g5588</name>
</gene>
<dbReference type="Proteomes" id="UP001054857">
    <property type="component" value="Unassembled WGS sequence"/>
</dbReference>
<dbReference type="NCBIfam" id="NF003964">
    <property type="entry name" value="PRK05456.1"/>
    <property type="match status" value="1"/>
</dbReference>
<dbReference type="PANTHER" id="PTHR32194:SF7">
    <property type="entry name" value="ATP-DEPENDENT PROTEASE SUBUNIT HSLV"/>
    <property type="match status" value="1"/>
</dbReference>
<dbReference type="Pfam" id="PF00227">
    <property type="entry name" value="Proteasome"/>
    <property type="match status" value="1"/>
</dbReference>
<dbReference type="CDD" id="cd01913">
    <property type="entry name" value="protease_HslV"/>
    <property type="match status" value="1"/>
</dbReference>
<evidence type="ECO:0000256" key="4">
    <source>
        <dbReference type="ARBA" id="ARBA00022801"/>
    </source>
</evidence>
<dbReference type="PANTHER" id="PTHR32194">
    <property type="entry name" value="METALLOPROTEASE TLDD"/>
    <property type="match status" value="1"/>
</dbReference>
<keyword evidence="3" id="KW-0888">Threonine protease</keyword>
<reference evidence="6 7" key="1">
    <citation type="journal article" date="2021" name="Sci. Rep.">
        <title>Genome sequencing of the multicellular alga Astrephomene provides insights into convergent evolution of germ-soma differentiation.</title>
        <authorList>
            <person name="Yamashita S."/>
            <person name="Yamamoto K."/>
            <person name="Matsuzaki R."/>
            <person name="Suzuki S."/>
            <person name="Yamaguchi H."/>
            <person name="Hirooka S."/>
            <person name="Minakuchi Y."/>
            <person name="Miyagishima S."/>
            <person name="Kawachi M."/>
            <person name="Toyoda A."/>
            <person name="Nozaki H."/>
        </authorList>
    </citation>
    <scope>NUCLEOTIDE SEQUENCE [LARGE SCALE GENOMIC DNA]</scope>
    <source>
        <strain evidence="6 7">NIES-4017</strain>
    </source>
</reference>
<dbReference type="GO" id="GO:0051603">
    <property type="term" value="P:proteolysis involved in protein catabolic process"/>
    <property type="evidence" value="ECO:0007669"/>
    <property type="project" value="InterPro"/>
</dbReference>